<evidence type="ECO:0000256" key="1">
    <source>
        <dbReference type="SAM" id="Phobius"/>
    </source>
</evidence>
<keyword evidence="1" id="KW-0472">Membrane</keyword>
<dbReference type="InterPro" id="IPR058413">
    <property type="entry name" value="DUF8100"/>
</dbReference>
<protein>
    <recommendedName>
        <fullName evidence="2">DUF8100 domain-containing protein</fullName>
    </recommendedName>
</protein>
<feature type="domain" description="DUF8100" evidence="2">
    <location>
        <begin position="2"/>
        <end position="40"/>
    </location>
</feature>
<gene>
    <name evidence="3" type="ORF">SAMN04488556_4233</name>
</gene>
<evidence type="ECO:0000313" key="4">
    <source>
        <dbReference type="Proteomes" id="UP000199199"/>
    </source>
</evidence>
<organism evidence="3 4">
    <name type="scientific">Halostagnicola kamekurae</name>
    <dbReference type="NCBI Taxonomy" id="619731"/>
    <lineage>
        <taxon>Archaea</taxon>
        <taxon>Methanobacteriati</taxon>
        <taxon>Methanobacteriota</taxon>
        <taxon>Stenosarchaea group</taxon>
        <taxon>Halobacteria</taxon>
        <taxon>Halobacteriales</taxon>
        <taxon>Natrialbaceae</taxon>
        <taxon>Halostagnicola</taxon>
    </lineage>
</organism>
<reference evidence="4" key="1">
    <citation type="submission" date="2016-10" db="EMBL/GenBank/DDBJ databases">
        <authorList>
            <person name="Varghese N."/>
            <person name="Submissions S."/>
        </authorList>
    </citation>
    <scope>NUCLEOTIDE SEQUENCE [LARGE SCALE GENOMIC DNA]</scope>
    <source>
        <strain evidence="4">DSM 22427</strain>
    </source>
</reference>
<dbReference type="AlphaFoldDB" id="A0A1I6V106"/>
<keyword evidence="1" id="KW-1133">Transmembrane helix</keyword>
<evidence type="ECO:0000313" key="3">
    <source>
        <dbReference type="EMBL" id="SFT07358.1"/>
    </source>
</evidence>
<accession>A0A1I6V106</accession>
<dbReference type="EMBL" id="FOZS01000009">
    <property type="protein sequence ID" value="SFT07358.1"/>
    <property type="molecule type" value="Genomic_DNA"/>
</dbReference>
<sequence length="42" mass="4837">MYTLFMFYNPVSSLIFALVYIVSRIIVLIGIYSSPHLKKALN</sequence>
<dbReference type="Proteomes" id="UP000199199">
    <property type="component" value="Unassembled WGS sequence"/>
</dbReference>
<feature type="transmembrane region" description="Helical" evidence="1">
    <location>
        <begin position="12"/>
        <end position="32"/>
    </location>
</feature>
<name>A0A1I6V106_9EURY</name>
<keyword evidence="1" id="KW-0812">Transmembrane</keyword>
<keyword evidence="4" id="KW-1185">Reference proteome</keyword>
<proteinExistence type="predicted"/>
<dbReference type="Pfam" id="PF26402">
    <property type="entry name" value="DUF8100"/>
    <property type="match status" value="1"/>
</dbReference>
<evidence type="ECO:0000259" key="2">
    <source>
        <dbReference type="Pfam" id="PF26402"/>
    </source>
</evidence>